<dbReference type="PANTHER" id="PTHR42939">
    <property type="entry name" value="ABC TRANSPORTER ATP-BINDING PROTEIN ALBC-RELATED"/>
    <property type="match status" value="1"/>
</dbReference>
<evidence type="ECO:0000256" key="1">
    <source>
        <dbReference type="SAM" id="MobiDB-lite"/>
    </source>
</evidence>
<protein>
    <submittedName>
        <fullName evidence="2">Uncharacterized protein</fullName>
    </submittedName>
</protein>
<evidence type="ECO:0000313" key="2">
    <source>
        <dbReference type="EMBL" id="AKE39819.1"/>
    </source>
</evidence>
<dbReference type="InterPro" id="IPR027417">
    <property type="entry name" value="P-loop_NTPase"/>
</dbReference>
<evidence type="ECO:0000313" key="3">
    <source>
        <dbReference type="Proteomes" id="UP000033566"/>
    </source>
</evidence>
<dbReference type="STRING" id="161896.UL81_09375"/>
<feature type="region of interest" description="Disordered" evidence="1">
    <location>
        <begin position="66"/>
        <end position="85"/>
    </location>
</feature>
<feature type="compositionally biased region" description="Low complexity" evidence="1">
    <location>
        <begin position="70"/>
        <end position="85"/>
    </location>
</feature>
<dbReference type="InterPro" id="IPR051782">
    <property type="entry name" value="ABC_Transporter_VariousFunc"/>
</dbReference>
<proteinExistence type="predicted"/>
<accession>A0A0F6TBE0</accession>
<dbReference type="AlphaFoldDB" id="A0A0F6TBE0"/>
<dbReference type="Proteomes" id="UP000033566">
    <property type="component" value="Chromosome"/>
</dbReference>
<dbReference type="EMBL" id="CP011311">
    <property type="protein sequence ID" value="AKE39819.1"/>
    <property type="molecule type" value="Genomic_DNA"/>
</dbReference>
<keyword evidence="3" id="KW-1185">Reference proteome</keyword>
<dbReference type="HOGENOM" id="CLU_2507044_0_0_11"/>
<name>A0A0F6TBE0_9CORY</name>
<sequence>MKQRTALALALVTLPEVVILDEPFVGLDPVGVRGLLDILKQWSREKKVTMIVSSWSGLVIRTVPDHRSSSESFPQSLFSSSSTSD</sequence>
<dbReference type="SUPFAM" id="SSF52540">
    <property type="entry name" value="P-loop containing nucleoside triphosphate hydrolases"/>
    <property type="match status" value="1"/>
</dbReference>
<dbReference type="PANTHER" id="PTHR42939:SF1">
    <property type="entry name" value="ABC TRANSPORTER ATP-BINDING PROTEIN ALBC-RELATED"/>
    <property type="match status" value="1"/>
</dbReference>
<dbReference type="PATRIC" id="fig|161896.4.peg.1835"/>
<reference evidence="2 3" key="1">
    <citation type="journal article" date="2015" name="Genome Announc.">
        <title>Complete Genome Sequence of Corynebacterium camporealensis DSM 44610, Isolated from the Milk of a Manchega Sheep with Subclinical Mastitis.</title>
        <authorList>
            <person name="Ruckert C."/>
            <person name="Albersmeier A."/>
            <person name="Winkler A."/>
            <person name="Tauch A."/>
        </authorList>
    </citation>
    <scope>NUCLEOTIDE SEQUENCE [LARGE SCALE GENOMIC DNA]</scope>
    <source>
        <strain evidence="2 3">DSM 44610</strain>
    </source>
</reference>
<organism evidence="2 3">
    <name type="scientific">Corynebacterium camporealensis</name>
    <dbReference type="NCBI Taxonomy" id="161896"/>
    <lineage>
        <taxon>Bacteria</taxon>
        <taxon>Bacillati</taxon>
        <taxon>Actinomycetota</taxon>
        <taxon>Actinomycetes</taxon>
        <taxon>Mycobacteriales</taxon>
        <taxon>Corynebacteriaceae</taxon>
        <taxon>Corynebacterium</taxon>
    </lineage>
</organism>
<dbReference type="KEGG" id="ccj:UL81_09375"/>
<gene>
    <name evidence="2" type="ORF">UL81_09375</name>
</gene>
<dbReference type="Gene3D" id="3.40.50.300">
    <property type="entry name" value="P-loop containing nucleotide triphosphate hydrolases"/>
    <property type="match status" value="1"/>
</dbReference>